<evidence type="ECO:0000313" key="4">
    <source>
        <dbReference type="EMBL" id="ABE58472.1"/>
    </source>
</evidence>
<dbReference type="AlphaFoldDB" id="Q1QYI6"/>
<name>Q1QYI6_CHRI1</name>
<dbReference type="eggNOG" id="COG2146">
    <property type="taxonomic scope" value="Bacteria"/>
</dbReference>
<dbReference type="STRING" id="290398.Csal_1116"/>
<sequence length="122" mass="13452">MSTATAIPPTPTRTWQTLCARDDLVAHSGVAAWLEGTDTQVALLYLPGRTPEIYAVDNHDPFSNANVIARGIVGDIKGEPVIASPLYKQHFRLNDGVCVEDESVHLRTWEVKIDGDRVMIRV</sequence>
<protein>
    <submittedName>
        <fullName evidence="4">Assimilatory nitrite reductase (NAD(P)H) small subunit</fullName>
        <ecNumber evidence="4">1.7.1.4</ecNumber>
    </submittedName>
</protein>
<dbReference type="SUPFAM" id="SSF50022">
    <property type="entry name" value="ISP domain"/>
    <property type="match status" value="1"/>
</dbReference>
<dbReference type="GeneID" id="95333863"/>
<reference evidence="4 5" key="1">
    <citation type="journal article" date="2011" name="Stand. Genomic Sci.">
        <title>Complete genome sequence of the halophilic and highly halotolerant Chromohalobacter salexigens type strain (1H11(T)).</title>
        <authorList>
            <person name="Copeland A."/>
            <person name="O'Connor K."/>
            <person name="Lucas S."/>
            <person name="Lapidus A."/>
            <person name="Berry K.W."/>
            <person name="Detter J.C."/>
            <person name="Del Rio T.G."/>
            <person name="Hammon N."/>
            <person name="Dalin E."/>
            <person name="Tice H."/>
            <person name="Pitluck S."/>
            <person name="Bruce D."/>
            <person name="Goodwin L."/>
            <person name="Han C."/>
            <person name="Tapia R."/>
            <person name="Saunders E."/>
            <person name="Schmutz J."/>
            <person name="Brettin T."/>
            <person name="Larimer F."/>
            <person name="Land M."/>
            <person name="Hauser L."/>
            <person name="Vargas C."/>
            <person name="Nieto J.J."/>
            <person name="Kyrpides N.C."/>
            <person name="Ivanova N."/>
            <person name="Goker M."/>
            <person name="Klenk H.P."/>
            <person name="Csonka L.N."/>
            <person name="Woyke T."/>
        </authorList>
    </citation>
    <scope>NUCLEOTIDE SEQUENCE [LARGE SCALE GENOMIC DNA]</scope>
    <source>
        <strain evidence="5">ATCC BAA-138 / DSM 3043 / CIP 106854 / NCIMB 13768 / 1H11</strain>
    </source>
</reference>
<dbReference type="RefSeq" id="WP_011506418.1">
    <property type="nucleotide sequence ID" value="NC_007963.1"/>
</dbReference>
<dbReference type="NCBIfam" id="TIGR02378">
    <property type="entry name" value="nirD_assim_sml"/>
    <property type="match status" value="1"/>
</dbReference>
<gene>
    <name evidence="4" type="ordered locus">Csal_1116</name>
</gene>
<dbReference type="GO" id="GO:0008942">
    <property type="term" value="F:nitrite reductase [NAD(P)H] activity"/>
    <property type="evidence" value="ECO:0007669"/>
    <property type="project" value="UniProtKB-EC"/>
</dbReference>
<dbReference type="KEGG" id="csa:Csal_1116"/>
<feature type="domain" description="Rieske-like [2Fe-2S]" evidence="3">
    <location>
        <begin position="14"/>
        <end position="121"/>
    </location>
</feature>
<dbReference type="OrthoDB" id="516687at2"/>
<evidence type="ECO:0000256" key="2">
    <source>
        <dbReference type="ARBA" id="ARBA00023063"/>
    </source>
</evidence>
<evidence type="ECO:0000256" key="1">
    <source>
        <dbReference type="ARBA" id="ARBA00023002"/>
    </source>
</evidence>
<dbReference type="PANTHER" id="PTHR40562:SF1">
    <property type="entry name" value="NITRITE REDUCTASE (NADH) SMALL SUBUNIT"/>
    <property type="match status" value="1"/>
</dbReference>
<dbReference type="CDD" id="cd03529">
    <property type="entry name" value="Rieske_NirD"/>
    <property type="match status" value="1"/>
</dbReference>
<keyword evidence="1 4" id="KW-0560">Oxidoreductase</keyword>
<dbReference type="GO" id="GO:0051537">
    <property type="term" value="F:2 iron, 2 sulfur cluster binding"/>
    <property type="evidence" value="ECO:0007669"/>
    <property type="project" value="InterPro"/>
</dbReference>
<dbReference type="InterPro" id="IPR036922">
    <property type="entry name" value="Rieske_2Fe-2S_sf"/>
</dbReference>
<evidence type="ECO:0000259" key="3">
    <source>
        <dbReference type="Pfam" id="PF13806"/>
    </source>
</evidence>
<organism evidence="4 5">
    <name type="scientific">Chromohalobacter israelensis (strain ATCC BAA-138 / DSM 3043 / CIP 106854 / NCIMB 13768 / 1H11)</name>
    <name type="common">Chromohalobacter salexigens</name>
    <dbReference type="NCBI Taxonomy" id="290398"/>
    <lineage>
        <taxon>Bacteria</taxon>
        <taxon>Pseudomonadati</taxon>
        <taxon>Pseudomonadota</taxon>
        <taxon>Gammaproteobacteria</taxon>
        <taxon>Oceanospirillales</taxon>
        <taxon>Halomonadaceae</taxon>
        <taxon>Chromohalobacter</taxon>
    </lineage>
</organism>
<dbReference type="PANTHER" id="PTHR40562">
    <property type="match status" value="1"/>
</dbReference>
<dbReference type="HOGENOM" id="CLU_055690_3_0_6"/>
<dbReference type="Pfam" id="PF13806">
    <property type="entry name" value="Rieske_2"/>
    <property type="match status" value="1"/>
</dbReference>
<dbReference type="InterPro" id="IPR012748">
    <property type="entry name" value="Rieske-like_NirD"/>
</dbReference>
<keyword evidence="2" id="KW-0534">Nitrate assimilation</keyword>
<accession>Q1QYI6</accession>
<proteinExistence type="predicted"/>
<dbReference type="EMBL" id="CP000285">
    <property type="protein sequence ID" value="ABE58472.1"/>
    <property type="molecule type" value="Genomic_DNA"/>
</dbReference>
<dbReference type="GO" id="GO:0042128">
    <property type="term" value="P:nitrate assimilation"/>
    <property type="evidence" value="ECO:0007669"/>
    <property type="project" value="UniProtKB-KW"/>
</dbReference>
<dbReference type="Gene3D" id="2.102.10.10">
    <property type="entry name" value="Rieske [2Fe-2S] iron-sulphur domain"/>
    <property type="match status" value="1"/>
</dbReference>
<keyword evidence="5" id="KW-1185">Reference proteome</keyword>
<dbReference type="PROSITE" id="PS51300">
    <property type="entry name" value="NIRD"/>
    <property type="match status" value="1"/>
</dbReference>
<dbReference type="InterPro" id="IPR017881">
    <property type="entry name" value="NirD"/>
</dbReference>
<evidence type="ECO:0000313" key="5">
    <source>
        <dbReference type="Proteomes" id="UP000000239"/>
    </source>
</evidence>
<dbReference type="EC" id="1.7.1.4" evidence="4"/>
<dbReference type="Proteomes" id="UP000000239">
    <property type="component" value="Chromosome"/>
</dbReference>